<name>A0A4Y2C874_ARAVE</name>
<evidence type="ECO:0000256" key="1">
    <source>
        <dbReference type="SAM" id="MobiDB-lite"/>
    </source>
</evidence>
<feature type="region of interest" description="Disordered" evidence="1">
    <location>
        <begin position="1"/>
        <end position="50"/>
    </location>
</feature>
<proteinExistence type="predicted"/>
<accession>A0A4Y2C874</accession>
<dbReference type="AlphaFoldDB" id="A0A4Y2C874"/>
<dbReference type="EMBL" id="BGPR01000159">
    <property type="protein sequence ID" value="GBM00632.1"/>
    <property type="molecule type" value="Genomic_DNA"/>
</dbReference>
<keyword evidence="3" id="KW-1185">Reference proteome</keyword>
<dbReference type="OrthoDB" id="6430676at2759"/>
<dbReference type="Proteomes" id="UP000499080">
    <property type="component" value="Unassembled WGS sequence"/>
</dbReference>
<evidence type="ECO:0000313" key="2">
    <source>
        <dbReference type="EMBL" id="GBM00632.1"/>
    </source>
</evidence>
<gene>
    <name evidence="2" type="ORF">AVEN_117990_1</name>
</gene>
<evidence type="ECO:0000313" key="3">
    <source>
        <dbReference type="Proteomes" id="UP000499080"/>
    </source>
</evidence>
<reference evidence="2 3" key="1">
    <citation type="journal article" date="2019" name="Sci. Rep.">
        <title>Orb-weaving spider Araneus ventricosus genome elucidates the spidroin gene catalogue.</title>
        <authorList>
            <person name="Kono N."/>
            <person name="Nakamura H."/>
            <person name="Ohtoshi R."/>
            <person name="Moran D.A.P."/>
            <person name="Shinohara A."/>
            <person name="Yoshida Y."/>
            <person name="Fujiwara M."/>
            <person name="Mori M."/>
            <person name="Tomita M."/>
            <person name="Arakawa K."/>
        </authorList>
    </citation>
    <scope>NUCLEOTIDE SEQUENCE [LARGE SCALE GENOMIC DNA]</scope>
</reference>
<sequence length="88" mass="9979">MMEPDDLNDINSLDDSHLNKNPFKSSKLSFHVPEGSCQQEKTEDMPPKNESGVIRRFIQAACFCSKERKKEDNSAVYVAYNPSFKPAP</sequence>
<organism evidence="2 3">
    <name type="scientific">Araneus ventricosus</name>
    <name type="common">Orbweaver spider</name>
    <name type="synonym">Epeira ventricosa</name>
    <dbReference type="NCBI Taxonomy" id="182803"/>
    <lineage>
        <taxon>Eukaryota</taxon>
        <taxon>Metazoa</taxon>
        <taxon>Ecdysozoa</taxon>
        <taxon>Arthropoda</taxon>
        <taxon>Chelicerata</taxon>
        <taxon>Arachnida</taxon>
        <taxon>Araneae</taxon>
        <taxon>Araneomorphae</taxon>
        <taxon>Entelegynae</taxon>
        <taxon>Araneoidea</taxon>
        <taxon>Araneidae</taxon>
        <taxon>Araneus</taxon>
    </lineage>
</organism>
<comment type="caution">
    <text evidence="2">The sequence shown here is derived from an EMBL/GenBank/DDBJ whole genome shotgun (WGS) entry which is preliminary data.</text>
</comment>
<protein>
    <submittedName>
        <fullName evidence="2">Uncharacterized protein</fullName>
    </submittedName>
</protein>